<accession>A0A4R6T3L0</accession>
<organism evidence="3 4">
    <name type="scientific">Algoriphagus boseongensis</name>
    <dbReference type="NCBI Taxonomy" id="1442587"/>
    <lineage>
        <taxon>Bacteria</taxon>
        <taxon>Pseudomonadati</taxon>
        <taxon>Bacteroidota</taxon>
        <taxon>Cytophagia</taxon>
        <taxon>Cytophagales</taxon>
        <taxon>Cyclobacteriaceae</taxon>
        <taxon>Algoriphagus</taxon>
    </lineage>
</organism>
<keyword evidence="2" id="KW-0732">Signal</keyword>
<dbReference type="OrthoDB" id="1446008at2"/>
<dbReference type="EMBL" id="SNYF01000007">
    <property type="protein sequence ID" value="TDQ16237.1"/>
    <property type="molecule type" value="Genomic_DNA"/>
</dbReference>
<dbReference type="Proteomes" id="UP000294535">
    <property type="component" value="Unassembled WGS sequence"/>
</dbReference>
<evidence type="ECO:0000256" key="2">
    <source>
        <dbReference type="SAM" id="SignalP"/>
    </source>
</evidence>
<evidence type="ECO:0000313" key="4">
    <source>
        <dbReference type="Proteomes" id="UP000294535"/>
    </source>
</evidence>
<keyword evidence="4" id="KW-1185">Reference proteome</keyword>
<protein>
    <submittedName>
        <fullName evidence="3">Uncharacterized protein</fullName>
    </submittedName>
</protein>
<feature type="chain" id="PRO_5020418889" evidence="2">
    <location>
        <begin position="20"/>
        <end position="126"/>
    </location>
</feature>
<reference evidence="3 4" key="1">
    <citation type="submission" date="2019-03" db="EMBL/GenBank/DDBJ databases">
        <title>Genomic Encyclopedia of Type Strains, Phase III (KMG-III): the genomes of soil and plant-associated and newly described type strains.</title>
        <authorList>
            <person name="Whitman W."/>
        </authorList>
    </citation>
    <scope>NUCLEOTIDE SEQUENCE [LARGE SCALE GENOMIC DNA]</scope>
    <source>
        <strain evidence="3 4">CECT 8446</strain>
    </source>
</reference>
<keyword evidence="1" id="KW-0812">Transmembrane</keyword>
<proteinExistence type="predicted"/>
<dbReference type="RefSeq" id="WP_133556002.1">
    <property type="nucleotide sequence ID" value="NZ_SNYF01000007.1"/>
</dbReference>
<keyword evidence="1" id="KW-0472">Membrane</keyword>
<dbReference type="AlphaFoldDB" id="A0A4R6T3L0"/>
<keyword evidence="1" id="KW-1133">Transmembrane helix</keyword>
<feature type="signal peptide" evidence="2">
    <location>
        <begin position="1"/>
        <end position="19"/>
    </location>
</feature>
<comment type="caution">
    <text evidence="3">The sequence shown here is derived from an EMBL/GenBank/DDBJ whole genome shotgun (WGS) entry which is preliminary data.</text>
</comment>
<name>A0A4R6T3L0_9BACT</name>
<evidence type="ECO:0000256" key="1">
    <source>
        <dbReference type="SAM" id="Phobius"/>
    </source>
</evidence>
<evidence type="ECO:0000313" key="3">
    <source>
        <dbReference type="EMBL" id="TDQ16237.1"/>
    </source>
</evidence>
<gene>
    <name evidence="3" type="ORF">DFQ04_2349</name>
</gene>
<sequence>MKTLLMMALFIGIPFLLKAQTTNPMITSADLMKKSDSQFTGGIIFLSGGSLLVIADALHQSTGPGDGTMSLIGAAMLIIGVPLVVASGNNARLAAKLSLKNQTLNHPSIFPGQPRNIPSLSLKIPL</sequence>
<feature type="transmembrane region" description="Helical" evidence="1">
    <location>
        <begin position="70"/>
        <end position="88"/>
    </location>
</feature>
<feature type="transmembrane region" description="Helical" evidence="1">
    <location>
        <begin position="39"/>
        <end position="58"/>
    </location>
</feature>